<dbReference type="Gene3D" id="1.10.260.40">
    <property type="entry name" value="lambda repressor-like DNA-binding domains"/>
    <property type="match status" value="1"/>
</dbReference>
<dbReference type="PROSITE" id="PS50943">
    <property type="entry name" value="HTH_CROC1"/>
    <property type="match status" value="1"/>
</dbReference>
<evidence type="ECO:0000259" key="1">
    <source>
        <dbReference type="PROSITE" id="PS50943"/>
    </source>
</evidence>
<dbReference type="InterPro" id="IPR010982">
    <property type="entry name" value="Lambda_DNA-bd_dom_sf"/>
</dbReference>
<accession>A0ABQ2P351</accession>
<evidence type="ECO:0000313" key="2">
    <source>
        <dbReference type="EMBL" id="GGP17115.1"/>
    </source>
</evidence>
<dbReference type="InterPro" id="IPR001387">
    <property type="entry name" value="Cro/C1-type_HTH"/>
</dbReference>
<evidence type="ECO:0000313" key="3">
    <source>
        <dbReference type="Proteomes" id="UP000641206"/>
    </source>
</evidence>
<gene>
    <name evidence="2" type="ORF">GCM10011346_51780</name>
</gene>
<reference evidence="3" key="1">
    <citation type="journal article" date="2019" name="Int. J. Syst. Evol. Microbiol.">
        <title>The Global Catalogue of Microorganisms (GCM) 10K type strain sequencing project: providing services to taxonomists for standard genome sequencing and annotation.</title>
        <authorList>
            <consortium name="The Broad Institute Genomics Platform"/>
            <consortium name="The Broad Institute Genome Sequencing Center for Infectious Disease"/>
            <person name="Wu L."/>
            <person name="Ma J."/>
        </authorList>
    </citation>
    <scope>NUCLEOTIDE SEQUENCE [LARGE SCALE GENOMIC DNA]</scope>
    <source>
        <strain evidence="3">CGMCC 1.7693</strain>
    </source>
</reference>
<dbReference type="RefSeq" id="WP_188738626.1">
    <property type="nucleotide sequence ID" value="NZ_BMLW01000026.1"/>
</dbReference>
<dbReference type="Pfam" id="PF13443">
    <property type="entry name" value="HTH_26"/>
    <property type="match status" value="1"/>
</dbReference>
<feature type="domain" description="HTH cro/C1-type" evidence="1">
    <location>
        <begin position="7"/>
        <end position="62"/>
    </location>
</feature>
<organism evidence="2 3">
    <name type="scientific">Oceanobacillus neutriphilus</name>
    <dbReference type="NCBI Taxonomy" id="531815"/>
    <lineage>
        <taxon>Bacteria</taxon>
        <taxon>Bacillati</taxon>
        <taxon>Bacillota</taxon>
        <taxon>Bacilli</taxon>
        <taxon>Bacillales</taxon>
        <taxon>Bacillaceae</taxon>
        <taxon>Oceanobacillus</taxon>
    </lineage>
</organism>
<name>A0ABQ2P351_9BACI</name>
<dbReference type="EMBL" id="BMLW01000026">
    <property type="protein sequence ID" value="GGP17115.1"/>
    <property type="molecule type" value="Genomic_DNA"/>
</dbReference>
<dbReference type="SUPFAM" id="SSF47413">
    <property type="entry name" value="lambda repressor-like DNA-binding domains"/>
    <property type="match status" value="1"/>
</dbReference>
<protein>
    <recommendedName>
        <fullName evidence="1">HTH cro/C1-type domain-containing protein</fullName>
    </recommendedName>
</protein>
<dbReference type="Proteomes" id="UP000641206">
    <property type="component" value="Unassembled WGS sequence"/>
</dbReference>
<proteinExistence type="predicted"/>
<sequence length="250" mass="29429">MRIKFNLDKIMKENGISLNWLAQNSELDINTIRKIKNSSHQNPRLESLLLLAEALDCSIHDLVDDAYWKVYYDITLERFQHDAVFKKKQFFSMENLSLLETLFSKIGMVTEMTPSCNLKTVYIRNKRNIHAPIYFDITLRINSLFLEVIDLYIYVDTEVVEERNIKDLVIQSIEIYANRNNIDQIIFYNINGKDSNQFEHFCEVSLSKTTYQSEPEFEMKILKDSGFTLHKSPFFPLIGDTWSKLMINVD</sequence>
<dbReference type="SMART" id="SM00530">
    <property type="entry name" value="HTH_XRE"/>
    <property type="match status" value="1"/>
</dbReference>
<comment type="caution">
    <text evidence="2">The sequence shown here is derived from an EMBL/GenBank/DDBJ whole genome shotgun (WGS) entry which is preliminary data.</text>
</comment>
<keyword evidence="3" id="KW-1185">Reference proteome</keyword>